<dbReference type="Proteomes" id="UP000285517">
    <property type="component" value="Chromosome"/>
</dbReference>
<dbReference type="Pfam" id="PF03626">
    <property type="entry name" value="COX4_pro"/>
    <property type="match status" value="1"/>
</dbReference>
<keyword evidence="4 6" id="KW-1133">Transmembrane helix</keyword>
<evidence type="ECO:0000313" key="8">
    <source>
        <dbReference type="Proteomes" id="UP000285517"/>
    </source>
</evidence>
<evidence type="ECO:0000256" key="1">
    <source>
        <dbReference type="ARBA" id="ARBA00004651"/>
    </source>
</evidence>
<evidence type="ECO:0008006" key="9">
    <source>
        <dbReference type="Google" id="ProtNLM"/>
    </source>
</evidence>
<dbReference type="KEGG" id="aev:EI546_02850"/>
<feature type="transmembrane region" description="Helical" evidence="6">
    <location>
        <begin position="57"/>
        <end position="76"/>
    </location>
</feature>
<gene>
    <name evidence="7" type="ORF">EI546_02850</name>
</gene>
<comment type="subcellular location">
    <subcellularLocation>
        <location evidence="1">Cell membrane</location>
        <topology evidence="1">Multi-pass membrane protein</topology>
    </subcellularLocation>
</comment>
<dbReference type="AlphaFoldDB" id="A0A410G0G9"/>
<name>A0A410G0G9_9FLAO</name>
<dbReference type="EMBL" id="CP034951">
    <property type="protein sequence ID" value="QAA80730.1"/>
    <property type="molecule type" value="Genomic_DNA"/>
</dbReference>
<evidence type="ECO:0000256" key="2">
    <source>
        <dbReference type="ARBA" id="ARBA00022475"/>
    </source>
</evidence>
<feature type="transmembrane region" description="Helical" evidence="6">
    <location>
        <begin position="29"/>
        <end position="50"/>
    </location>
</feature>
<dbReference type="GO" id="GO:0005886">
    <property type="term" value="C:plasma membrane"/>
    <property type="evidence" value="ECO:0007669"/>
    <property type="project" value="UniProtKB-SubCell"/>
</dbReference>
<evidence type="ECO:0000256" key="3">
    <source>
        <dbReference type="ARBA" id="ARBA00022692"/>
    </source>
</evidence>
<keyword evidence="3 6" id="KW-0812">Transmembrane</keyword>
<accession>A0A410G0G9</accession>
<reference evidence="7 8" key="1">
    <citation type="submission" date="2019-01" db="EMBL/GenBank/DDBJ databases">
        <title>Complete genome sequencing of Aequorivita sp. H23M31.</title>
        <authorList>
            <person name="Bae J.-W."/>
        </authorList>
    </citation>
    <scope>NUCLEOTIDE SEQUENCE [LARGE SCALE GENOMIC DNA]</scope>
    <source>
        <strain evidence="7 8">H23M31</strain>
    </source>
</reference>
<evidence type="ECO:0000313" key="7">
    <source>
        <dbReference type="EMBL" id="QAA80730.1"/>
    </source>
</evidence>
<keyword evidence="5 6" id="KW-0472">Membrane</keyword>
<protein>
    <recommendedName>
        <fullName evidence="9">Cytochrome C oxidase subunit IV</fullName>
    </recommendedName>
</protein>
<dbReference type="RefSeq" id="WP_128249126.1">
    <property type="nucleotide sequence ID" value="NZ_CP034951.1"/>
</dbReference>
<feature type="transmembrane region" description="Helical" evidence="6">
    <location>
        <begin position="7"/>
        <end position="23"/>
    </location>
</feature>
<evidence type="ECO:0000256" key="6">
    <source>
        <dbReference type="SAM" id="Phobius"/>
    </source>
</evidence>
<dbReference type="OrthoDB" id="681046at2"/>
<proteinExistence type="predicted"/>
<sequence length="77" mass="8913">MERTFNITWFLLIGLTLITAIFSSLEMRYVAIIILGLALLKFIGVAFFFMELKKANVFWRILLVGFLLLLLTTVWAI</sequence>
<evidence type="ECO:0000256" key="5">
    <source>
        <dbReference type="ARBA" id="ARBA00023136"/>
    </source>
</evidence>
<keyword evidence="8" id="KW-1185">Reference proteome</keyword>
<keyword evidence="2" id="KW-1003">Cell membrane</keyword>
<dbReference type="InterPro" id="IPR005171">
    <property type="entry name" value="Cyt_c_oxidase_su4_prok"/>
</dbReference>
<evidence type="ECO:0000256" key="4">
    <source>
        <dbReference type="ARBA" id="ARBA00022989"/>
    </source>
</evidence>
<organism evidence="7 8">
    <name type="scientific">Aequorivita ciconiae</name>
    <dbReference type="NCBI Taxonomy" id="2494375"/>
    <lineage>
        <taxon>Bacteria</taxon>
        <taxon>Pseudomonadati</taxon>
        <taxon>Bacteroidota</taxon>
        <taxon>Flavobacteriia</taxon>
        <taxon>Flavobacteriales</taxon>
        <taxon>Flavobacteriaceae</taxon>
        <taxon>Aequorivita</taxon>
    </lineage>
</organism>